<evidence type="ECO:0000256" key="5">
    <source>
        <dbReference type="ARBA" id="ARBA00022692"/>
    </source>
</evidence>
<evidence type="ECO:0000313" key="16">
    <source>
        <dbReference type="Proteomes" id="UP000038040"/>
    </source>
</evidence>
<name>A0A0N4U7I2_DRAME</name>
<dbReference type="WBParaSite" id="DME_0000294501-mRNA-1">
    <property type="protein sequence ID" value="DME_0000294501-mRNA-1"/>
    <property type="gene ID" value="DME_0000294501"/>
</dbReference>
<keyword evidence="9" id="KW-0406">Ion transport</keyword>
<keyword evidence="3" id="KW-1003">Cell membrane</keyword>
<proteinExistence type="predicted"/>
<sequence length="380" mass="43820">MYRHLISFNLLIFYSFSLPDQFQVNCPLSCRCNKTVIECRNNRFHGTNFFLRMRPEAFPDLDTIIVTGNLLGDIAKSNLFGMNVTHKSVSLVNLSNDRILSFDHQTFQALPALEYFYLSNNDVQSVGIDPFRWNQRLRLLDLTNMFSRTVNEMERPKLLSRLFANSQHNFVDLQELILNDNSLISIEENTFCRVIMIGLIRLHLSGNKLKSFIYNDECLSSLELLDLSNNHITSMPMQMWLDFPSLTAVDISTNPLYCDCALTSFVSKIADSGFTPLNKVNFIEEELFKLLVIETKLREFKGKTICDGPPSRYGQNPFEVTNVNCSTTNYRFLYFAIFIFALLVTFITVRIYRNKIKFNIPFIAGYHKLNAGESTAPQFV</sequence>
<evidence type="ECO:0000256" key="10">
    <source>
        <dbReference type="ARBA" id="ARBA00023136"/>
    </source>
</evidence>
<evidence type="ECO:0000313" key="18">
    <source>
        <dbReference type="WBParaSite" id="DME_0000294501-mRNA-1"/>
    </source>
</evidence>
<dbReference type="STRING" id="318479.A0A0N4U7I2"/>
<dbReference type="SUPFAM" id="SSF52058">
    <property type="entry name" value="L domain-like"/>
    <property type="match status" value="1"/>
</dbReference>
<evidence type="ECO:0000313" key="15">
    <source>
        <dbReference type="EMBL" id="VDN50201.1"/>
    </source>
</evidence>
<organism evidence="16 18">
    <name type="scientific">Dracunculus medinensis</name>
    <name type="common">Guinea worm</name>
    <dbReference type="NCBI Taxonomy" id="318479"/>
    <lineage>
        <taxon>Eukaryota</taxon>
        <taxon>Metazoa</taxon>
        <taxon>Ecdysozoa</taxon>
        <taxon>Nematoda</taxon>
        <taxon>Chromadorea</taxon>
        <taxon>Rhabditida</taxon>
        <taxon>Spirurina</taxon>
        <taxon>Dracunculoidea</taxon>
        <taxon>Dracunculidae</taxon>
        <taxon>Dracunculus</taxon>
    </lineage>
</organism>
<accession>A0A0N4U7I2</accession>
<gene>
    <name evidence="15" type="ORF">DME_LOCUS174</name>
</gene>
<dbReference type="Pfam" id="PF13855">
    <property type="entry name" value="LRR_8"/>
    <property type="match status" value="1"/>
</dbReference>
<dbReference type="InterPro" id="IPR001611">
    <property type="entry name" value="Leu-rich_rpt"/>
</dbReference>
<evidence type="ECO:0000256" key="12">
    <source>
        <dbReference type="ARBA" id="ARBA00023303"/>
    </source>
</evidence>
<feature type="chain" id="PRO_5041039153" evidence="14">
    <location>
        <begin position="20"/>
        <end position="380"/>
    </location>
</feature>
<feature type="signal peptide" evidence="14">
    <location>
        <begin position="1"/>
        <end position="19"/>
    </location>
</feature>
<reference evidence="18" key="1">
    <citation type="submission" date="2016-03" db="UniProtKB">
        <authorList>
            <consortium name="WormBaseParasite"/>
        </authorList>
    </citation>
    <scope>IDENTIFICATION</scope>
</reference>
<keyword evidence="11" id="KW-1015">Disulfide bond</keyword>
<evidence type="ECO:0000256" key="11">
    <source>
        <dbReference type="ARBA" id="ARBA00023157"/>
    </source>
</evidence>
<evidence type="ECO:0000256" key="2">
    <source>
        <dbReference type="ARBA" id="ARBA00022448"/>
    </source>
</evidence>
<feature type="transmembrane region" description="Helical" evidence="13">
    <location>
        <begin position="332"/>
        <end position="352"/>
    </location>
</feature>
<evidence type="ECO:0000256" key="1">
    <source>
        <dbReference type="ARBA" id="ARBA00004162"/>
    </source>
</evidence>
<dbReference type="Gene3D" id="3.80.10.10">
    <property type="entry name" value="Ribonuclease Inhibitor"/>
    <property type="match status" value="2"/>
</dbReference>
<dbReference type="OrthoDB" id="694479at2759"/>
<dbReference type="GO" id="GO:0034220">
    <property type="term" value="P:monoatomic ion transmembrane transport"/>
    <property type="evidence" value="ECO:0007669"/>
    <property type="project" value="UniProtKB-KW"/>
</dbReference>
<dbReference type="EMBL" id="UYYG01000001">
    <property type="protein sequence ID" value="VDN50201.1"/>
    <property type="molecule type" value="Genomic_DNA"/>
</dbReference>
<dbReference type="InterPro" id="IPR003591">
    <property type="entry name" value="Leu-rich_rpt_typical-subtyp"/>
</dbReference>
<evidence type="ECO:0000256" key="7">
    <source>
        <dbReference type="ARBA" id="ARBA00022737"/>
    </source>
</evidence>
<dbReference type="GO" id="GO:0005886">
    <property type="term" value="C:plasma membrane"/>
    <property type="evidence" value="ECO:0007669"/>
    <property type="project" value="UniProtKB-SubCell"/>
</dbReference>
<dbReference type="PROSITE" id="PS51450">
    <property type="entry name" value="LRR"/>
    <property type="match status" value="2"/>
</dbReference>
<protein>
    <submittedName>
        <fullName evidence="18">LRRCT domain-containing protein</fullName>
    </submittedName>
</protein>
<keyword evidence="7" id="KW-0677">Repeat</keyword>
<evidence type="ECO:0000256" key="6">
    <source>
        <dbReference type="ARBA" id="ARBA00022729"/>
    </source>
</evidence>
<keyword evidence="5 13" id="KW-0812">Transmembrane</keyword>
<dbReference type="Proteomes" id="UP000274756">
    <property type="component" value="Unassembled WGS sequence"/>
</dbReference>
<comment type="subcellular location">
    <subcellularLocation>
        <location evidence="1">Cell membrane</location>
        <topology evidence="1">Single-pass membrane protein</topology>
    </subcellularLocation>
</comment>
<keyword evidence="2" id="KW-0813">Transport</keyword>
<dbReference type="InterPro" id="IPR051432">
    <property type="entry name" value="KCNMA1_auxiliary"/>
</dbReference>
<evidence type="ECO:0000313" key="17">
    <source>
        <dbReference type="Proteomes" id="UP000274756"/>
    </source>
</evidence>
<dbReference type="AlphaFoldDB" id="A0A0N4U7I2"/>
<keyword evidence="8 13" id="KW-1133">Transmembrane helix</keyword>
<keyword evidence="17" id="KW-1185">Reference proteome</keyword>
<keyword evidence="4" id="KW-0433">Leucine-rich repeat</keyword>
<keyword evidence="6 14" id="KW-0732">Signal</keyword>
<dbReference type="PANTHER" id="PTHR46473:SF23">
    <property type="entry name" value="GH08155P"/>
    <property type="match status" value="1"/>
</dbReference>
<keyword evidence="10 13" id="KW-0472">Membrane</keyword>
<dbReference type="Proteomes" id="UP000038040">
    <property type="component" value="Unplaced"/>
</dbReference>
<dbReference type="PANTHER" id="PTHR46473">
    <property type="entry name" value="GH08155P"/>
    <property type="match status" value="1"/>
</dbReference>
<evidence type="ECO:0000256" key="3">
    <source>
        <dbReference type="ARBA" id="ARBA00022475"/>
    </source>
</evidence>
<evidence type="ECO:0000256" key="4">
    <source>
        <dbReference type="ARBA" id="ARBA00022614"/>
    </source>
</evidence>
<evidence type="ECO:0000256" key="8">
    <source>
        <dbReference type="ARBA" id="ARBA00022989"/>
    </source>
</evidence>
<evidence type="ECO:0000256" key="14">
    <source>
        <dbReference type="SAM" id="SignalP"/>
    </source>
</evidence>
<reference evidence="15 17" key="2">
    <citation type="submission" date="2018-11" db="EMBL/GenBank/DDBJ databases">
        <authorList>
            <consortium name="Pathogen Informatics"/>
        </authorList>
    </citation>
    <scope>NUCLEOTIDE SEQUENCE [LARGE SCALE GENOMIC DNA]</scope>
</reference>
<dbReference type="SMART" id="SM00369">
    <property type="entry name" value="LRR_TYP"/>
    <property type="match status" value="3"/>
</dbReference>
<keyword evidence="12" id="KW-0407">Ion channel</keyword>
<dbReference type="InterPro" id="IPR032675">
    <property type="entry name" value="LRR_dom_sf"/>
</dbReference>
<evidence type="ECO:0000256" key="13">
    <source>
        <dbReference type="SAM" id="Phobius"/>
    </source>
</evidence>
<evidence type="ECO:0000256" key="9">
    <source>
        <dbReference type="ARBA" id="ARBA00023065"/>
    </source>
</evidence>